<dbReference type="EMBL" id="LXTC01000005">
    <property type="protein sequence ID" value="OBA20150.1"/>
    <property type="molecule type" value="Genomic_DNA"/>
</dbReference>
<protein>
    <submittedName>
        <fullName evidence="2">Uncharacterized protein</fullName>
    </submittedName>
</protein>
<proteinExistence type="predicted"/>
<sequence length="73" mass="7870">MQKHAQLNPCLFPACPSSHLGSISLALAARVRRPHSHPASAAGRERARRQARERGSDMCTTPVHHGIDGLASH</sequence>
<dbReference type="Proteomes" id="UP000092555">
    <property type="component" value="Unassembled WGS sequence"/>
</dbReference>
<feature type="compositionally biased region" description="Basic and acidic residues" evidence="1">
    <location>
        <begin position="43"/>
        <end position="56"/>
    </location>
</feature>
<feature type="region of interest" description="Disordered" evidence="1">
    <location>
        <begin position="33"/>
        <end position="73"/>
    </location>
</feature>
<accession>A0A1A0H837</accession>
<name>A0A1A0H837_9ASCO</name>
<evidence type="ECO:0000313" key="2">
    <source>
        <dbReference type="EMBL" id="OBA20150.1"/>
    </source>
</evidence>
<evidence type="ECO:0000256" key="1">
    <source>
        <dbReference type="SAM" id="MobiDB-lite"/>
    </source>
</evidence>
<organism evidence="2 3">
    <name type="scientific">Metschnikowia bicuspidata var. bicuspidata NRRL YB-4993</name>
    <dbReference type="NCBI Taxonomy" id="869754"/>
    <lineage>
        <taxon>Eukaryota</taxon>
        <taxon>Fungi</taxon>
        <taxon>Dikarya</taxon>
        <taxon>Ascomycota</taxon>
        <taxon>Saccharomycotina</taxon>
        <taxon>Pichiomycetes</taxon>
        <taxon>Metschnikowiaceae</taxon>
        <taxon>Metschnikowia</taxon>
    </lineage>
</organism>
<reference evidence="2 3" key="1">
    <citation type="submission" date="2016-05" db="EMBL/GenBank/DDBJ databases">
        <title>Comparative genomics of biotechnologically important yeasts.</title>
        <authorList>
            <consortium name="DOE Joint Genome Institute"/>
            <person name="Riley R."/>
            <person name="Haridas S."/>
            <person name="Wolfe K.H."/>
            <person name="Lopes M.R."/>
            <person name="Hittinger C.T."/>
            <person name="Goker M."/>
            <person name="Salamov A."/>
            <person name="Wisecaver J."/>
            <person name="Long T.M."/>
            <person name="Aerts A.L."/>
            <person name="Barry K."/>
            <person name="Choi C."/>
            <person name="Clum A."/>
            <person name="Coughlan A.Y."/>
            <person name="Deshpande S."/>
            <person name="Douglass A.P."/>
            <person name="Hanson S.J."/>
            <person name="Klenk H.-P."/>
            <person name="LaButti K."/>
            <person name="Lapidus A."/>
            <person name="Lindquist E."/>
            <person name="Lipzen A."/>
            <person name="Meier-kolthoff J.P."/>
            <person name="Ohm R.A."/>
            <person name="Otillar R.P."/>
            <person name="Pangilinan J."/>
            <person name="Peng Y."/>
            <person name="Rokas A."/>
            <person name="Rosa C.A."/>
            <person name="Scheuner C."/>
            <person name="Sibirny A.A."/>
            <person name="Slot J.C."/>
            <person name="Stielow J.B."/>
            <person name="Sun H."/>
            <person name="Kurtzman C.P."/>
            <person name="Blackwell M."/>
            <person name="Grigoriev I.V."/>
            <person name="Jeffries T.W."/>
        </authorList>
    </citation>
    <scope>NUCLEOTIDE SEQUENCE [LARGE SCALE GENOMIC DNA]</scope>
    <source>
        <strain evidence="2 3">NRRL YB-4993</strain>
    </source>
</reference>
<gene>
    <name evidence="2" type="ORF">METBIDRAFT_33089</name>
</gene>
<evidence type="ECO:0000313" key="3">
    <source>
        <dbReference type="Proteomes" id="UP000092555"/>
    </source>
</evidence>
<dbReference type="RefSeq" id="XP_018710675.1">
    <property type="nucleotide sequence ID" value="XM_018856216.1"/>
</dbReference>
<dbReference type="GeneID" id="30029192"/>
<keyword evidence="3" id="KW-1185">Reference proteome</keyword>
<dbReference type="AlphaFoldDB" id="A0A1A0H837"/>
<comment type="caution">
    <text evidence="2">The sequence shown here is derived from an EMBL/GenBank/DDBJ whole genome shotgun (WGS) entry which is preliminary data.</text>
</comment>